<dbReference type="Proteomes" id="UP000037442">
    <property type="component" value="Unassembled WGS sequence"/>
</dbReference>
<dbReference type="RefSeq" id="WP_230847585.1">
    <property type="nucleotide sequence ID" value="NZ_JNVD01000008.1"/>
</dbReference>
<keyword evidence="2" id="KW-0238">DNA-binding</keyword>
<dbReference type="AlphaFoldDB" id="A0A0L7N2H9"/>
<reference evidence="6" key="1">
    <citation type="submission" date="2014-06" db="EMBL/GenBank/DDBJ databases">
        <title>Draft genome sequence of C. testosteroni WDL7.</title>
        <authorList>
            <person name="Wu Y."/>
            <person name="Seshan H."/>
            <person name="Arumugam K."/>
        </authorList>
    </citation>
    <scope>NUCLEOTIDE SEQUENCE [LARGE SCALE GENOMIC DNA]</scope>
    <source>
        <strain evidence="6">WDL7</strain>
    </source>
</reference>
<dbReference type="Pfam" id="PF12833">
    <property type="entry name" value="HTH_18"/>
    <property type="match status" value="1"/>
</dbReference>
<dbReference type="GO" id="GO:0003700">
    <property type="term" value="F:DNA-binding transcription factor activity"/>
    <property type="evidence" value="ECO:0007669"/>
    <property type="project" value="InterPro"/>
</dbReference>
<keyword evidence="1" id="KW-0805">Transcription regulation</keyword>
<dbReference type="InterPro" id="IPR050204">
    <property type="entry name" value="AraC_XylS_family_regulators"/>
</dbReference>
<dbReference type="PANTHER" id="PTHR46796:SF6">
    <property type="entry name" value="ARAC SUBFAMILY"/>
    <property type="match status" value="1"/>
</dbReference>
<dbReference type="EMBL" id="JNVD01000008">
    <property type="protein sequence ID" value="KOC28394.1"/>
    <property type="molecule type" value="Genomic_DNA"/>
</dbReference>
<dbReference type="InterPro" id="IPR018060">
    <property type="entry name" value="HTH_AraC"/>
</dbReference>
<evidence type="ECO:0000313" key="6">
    <source>
        <dbReference type="Proteomes" id="UP000037442"/>
    </source>
</evidence>
<dbReference type="PROSITE" id="PS01124">
    <property type="entry name" value="HTH_ARAC_FAMILY_2"/>
    <property type="match status" value="1"/>
</dbReference>
<protein>
    <recommendedName>
        <fullName evidence="4">HTH araC/xylS-type domain-containing protein</fullName>
    </recommendedName>
</protein>
<organism evidence="5 6">
    <name type="scientific">Comamonas testosteroni</name>
    <name type="common">Pseudomonas testosteroni</name>
    <dbReference type="NCBI Taxonomy" id="285"/>
    <lineage>
        <taxon>Bacteria</taxon>
        <taxon>Pseudomonadati</taxon>
        <taxon>Pseudomonadota</taxon>
        <taxon>Betaproteobacteria</taxon>
        <taxon>Burkholderiales</taxon>
        <taxon>Comamonadaceae</taxon>
        <taxon>Comamonas</taxon>
    </lineage>
</organism>
<dbReference type="SUPFAM" id="SSF46689">
    <property type="entry name" value="Homeodomain-like"/>
    <property type="match status" value="1"/>
</dbReference>
<evidence type="ECO:0000313" key="5">
    <source>
        <dbReference type="EMBL" id="KOC28394.1"/>
    </source>
</evidence>
<name>A0A0L7N2H9_COMTE</name>
<proteinExistence type="predicted"/>
<dbReference type="GO" id="GO:0043565">
    <property type="term" value="F:sequence-specific DNA binding"/>
    <property type="evidence" value="ECO:0007669"/>
    <property type="project" value="InterPro"/>
</dbReference>
<evidence type="ECO:0000256" key="2">
    <source>
        <dbReference type="ARBA" id="ARBA00023125"/>
    </source>
</evidence>
<dbReference type="PATRIC" id="fig|285.49.peg.5102"/>
<evidence type="ECO:0000256" key="1">
    <source>
        <dbReference type="ARBA" id="ARBA00023015"/>
    </source>
</evidence>
<dbReference type="SMART" id="SM00342">
    <property type="entry name" value="HTH_ARAC"/>
    <property type="match status" value="1"/>
</dbReference>
<comment type="caution">
    <text evidence="5">The sequence shown here is derived from an EMBL/GenBank/DDBJ whole genome shotgun (WGS) entry which is preliminary data.</text>
</comment>
<feature type="domain" description="HTH araC/xylS-type" evidence="4">
    <location>
        <begin position="1"/>
        <end position="80"/>
    </location>
</feature>
<gene>
    <name evidence="5" type="ORF">GL58_24575</name>
</gene>
<accession>A0A0L7N2H9</accession>
<dbReference type="PANTHER" id="PTHR46796">
    <property type="entry name" value="HTH-TYPE TRANSCRIPTIONAL ACTIVATOR RHAS-RELATED"/>
    <property type="match status" value="1"/>
</dbReference>
<evidence type="ECO:0000259" key="4">
    <source>
        <dbReference type="PROSITE" id="PS01124"/>
    </source>
</evidence>
<sequence>MAERIHVSERQLARLFKTELCTTPAAYIESVRVEMAGNRLETSDESLVRIAITCGLSTTDTLTRAFRRQLNTTPAEYRSRFRTRQ</sequence>
<evidence type="ECO:0000256" key="3">
    <source>
        <dbReference type="ARBA" id="ARBA00023163"/>
    </source>
</evidence>
<dbReference type="Gene3D" id="1.10.10.60">
    <property type="entry name" value="Homeodomain-like"/>
    <property type="match status" value="1"/>
</dbReference>
<keyword evidence="3" id="KW-0804">Transcription</keyword>
<dbReference type="InterPro" id="IPR009057">
    <property type="entry name" value="Homeodomain-like_sf"/>
</dbReference>